<feature type="transmembrane region" description="Helical" evidence="2">
    <location>
        <begin position="329"/>
        <end position="353"/>
    </location>
</feature>
<sequence>MQIIKESWKRLWNAEEIRILVLASLCIQFGLVFLSPWRKRTAKKPLILLLWSFYLIADYVAILALGNLLKKQYEGANCHRETSDLIAFWAPFLLLHLGGPDTITSYSIEDNELWWRHFLGLAVQVAVAFMVLLELLAITGLRVAASLTFIVGLVKYGERTCALRSASMNELRDSLVKDPDPGPSYAEFMQEYVWRREAGQSAYVKRKNEPPPPPPLPSNHEDPGNIYDIRQIDEAYKFFKRFKPLVVDLMLTFQERKDSQTYFWNCKVDQAFKVVEMELSFLYDMFHTKAIHIRCIWGCFWRFISFGIISVAFILFLKCEKQGYASADIIISNVLLGGALFMELTSLVLIIISDWTIVTLTENKMLRKLAIAIAKVMSCVFPNGKPRWSNSMRQYNLISYSLGDRSTKIRTIMAAVKVKNLWDFIFIPSVKVPCKLKELLFEELKTKSKSARHTADFKELRDCKGEKVLQQEECYHLRWSIDKEFDESILLWHIATDLCFHTHGGINQTPETGHCRNNNRSHSDHEISLILSNYMLYLLIMQPYMMPAGIGKIRFKDTCAEAKIFFRAEKKGLTESEAREALLDVETEVDPVEVKGDRSKSVLFDACRLAKELNLLVEDQRWCLISRVWVEMLGYAAINCKTYYHAKQLSQGGELLTHIWLLMAHMGIGEQYHVEAGHAVAKLAFTN</sequence>
<keyword evidence="2" id="KW-1133">Transmembrane helix</keyword>
<feature type="transmembrane region" description="Helical" evidence="2">
    <location>
        <begin position="118"/>
        <end position="141"/>
    </location>
</feature>
<evidence type="ECO:0000259" key="3">
    <source>
        <dbReference type="Pfam" id="PF13968"/>
    </source>
</evidence>
<keyword evidence="2" id="KW-0812">Transmembrane</keyword>
<comment type="caution">
    <text evidence="4">The sequence shown here is derived from an EMBL/GenBank/DDBJ whole genome shotgun (WGS) entry which is preliminary data.</text>
</comment>
<dbReference type="Pfam" id="PF04578">
    <property type="entry name" value="DUF594"/>
    <property type="match status" value="1"/>
</dbReference>
<evidence type="ECO:0000313" key="5">
    <source>
        <dbReference type="Proteomes" id="UP001140206"/>
    </source>
</evidence>
<dbReference type="PANTHER" id="PTHR31325">
    <property type="entry name" value="OS01G0798800 PROTEIN-RELATED"/>
    <property type="match status" value="1"/>
</dbReference>
<evidence type="ECO:0000313" key="4">
    <source>
        <dbReference type="EMBL" id="KAJ4749330.1"/>
    </source>
</evidence>
<gene>
    <name evidence="4" type="ORF">LUZ62_083735</name>
</gene>
<feature type="transmembrane region" description="Helical" evidence="2">
    <location>
        <begin position="46"/>
        <end position="66"/>
    </location>
</feature>
<dbReference type="Proteomes" id="UP001140206">
    <property type="component" value="Chromosome 5"/>
</dbReference>
<feature type="transmembrane region" description="Helical" evidence="2">
    <location>
        <begin position="17"/>
        <end position="34"/>
    </location>
</feature>
<dbReference type="AlphaFoldDB" id="A0AAV8C1D0"/>
<accession>A0AAV8C1D0</accession>
<keyword evidence="5" id="KW-1185">Reference proteome</keyword>
<keyword evidence="2" id="KW-0472">Membrane</keyword>
<organism evidence="4 5">
    <name type="scientific">Rhynchospora pubera</name>
    <dbReference type="NCBI Taxonomy" id="906938"/>
    <lineage>
        <taxon>Eukaryota</taxon>
        <taxon>Viridiplantae</taxon>
        <taxon>Streptophyta</taxon>
        <taxon>Embryophyta</taxon>
        <taxon>Tracheophyta</taxon>
        <taxon>Spermatophyta</taxon>
        <taxon>Magnoliopsida</taxon>
        <taxon>Liliopsida</taxon>
        <taxon>Poales</taxon>
        <taxon>Cyperaceae</taxon>
        <taxon>Cyperoideae</taxon>
        <taxon>Rhynchosporeae</taxon>
        <taxon>Rhynchospora</taxon>
    </lineage>
</organism>
<dbReference type="Pfam" id="PF13968">
    <property type="entry name" value="DUF4220"/>
    <property type="match status" value="1"/>
</dbReference>
<protein>
    <recommendedName>
        <fullName evidence="3">DUF4220 domain-containing protein</fullName>
    </recommendedName>
</protein>
<name>A0AAV8C1D0_9POAL</name>
<evidence type="ECO:0000256" key="1">
    <source>
        <dbReference type="SAM" id="MobiDB-lite"/>
    </source>
</evidence>
<evidence type="ECO:0000256" key="2">
    <source>
        <dbReference type="SAM" id="Phobius"/>
    </source>
</evidence>
<dbReference type="EMBL" id="JAMFTS010000005">
    <property type="protein sequence ID" value="KAJ4749330.1"/>
    <property type="molecule type" value="Genomic_DNA"/>
</dbReference>
<dbReference type="InterPro" id="IPR007658">
    <property type="entry name" value="DUF594"/>
</dbReference>
<feature type="region of interest" description="Disordered" evidence="1">
    <location>
        <begin position="204"/>
        <end position="223"/>
    </location>
</feature>
<reference evidence="4" key="1">
    <citation type="submission" date="2022-08" db="EMBL/GenBank/DDBJ databases">
        <authorList>
            <person name="Marques A."/>
        </authorList>
    </citation>
    <scope>NUCLEOTIDE SEQUENCE</scope>
    <source>
        <strain evidence="4">RhyPub2mFocal</strain>
        <tissue evidence="4">Leaves</tissue>
    </source>
</reference>
<feature type="transmembrane region" description="Helical" evidence="2">
    <location>
        <begin position="86"/>
        <end position="106"/>
    </location>
</feature>
<feature type="transmembrane region" description="Helical" evidence="2">
    <location>
        <begin position="300"/>
        <end position="317"/>
    </location>
</feature>
<feature type="domain" description="DUF4220" evidence="3">
    <location>
        <begin position="51"/>
        <end position="400"/>
    </location>
</feature>
<dbReference type="InterPro" id="IPR025315">
    <property type="entry name" value="DUF4220"/>
</dbReference>
<proteinExistence type="predicted"/>